<evidence type="ECO:0000256" key="9">
    <source>
        <dbReference type="ARBA" id="ARBA00023004"/>
    </source>
</evidence>
<evidence type="ECO:0000256" key="12">
    <source>
        <dbReference type="ARBA" id="ARBA00023211"/>
    </source>
</evidence>
<protein>
    <recommendedName>
        <fullName evidence="4 13">CRISPR-associated exonuclease Cas4</fullName>
        <ecNumber evidence="3 13">3.1.12.1</ecNumber>
    </recommendedName>
</protein>
<evidence type="ECO:0000256" key="4">
    <source>
        <dbReference type="ARBA" id="ARBA00020049"/>
    </source>
</evidence>
<feature type="domain" description="DUF83" evidence="14">
    <location>
        <begin position="12"/>
        <end position="184"/>
    </location>
</feature>
<keyword evidence="6 13" id="KW-0479">Metal-binding</keyword>
<comment type="cofactor">
    <cofactor evidence="1">
        <name>[4Fe-4S] cluster</name>
        <dbReference type="ChEBI" id="CHEBI:49883"/>
    </cofactor>
</comment>
<comment type="cofactor">
    <cofactor evidence="13">
        <name>iron-sulfur cluster</name>
        <dbReference type="ChEBI" id="CHEBI:30408"/>
    </cofactor>
</comment>
<evidence type="ECO:0000256" key="3">
    <source>
        <dbReference type="ARBA" id="ARBA00012768"/>
    </source>
</evidence>
<organism evidence="15 16">
    <name type="scientific">Nonomuraea longicatena</name>
    <dbReference type="NCBI Taxonomy" id="83682"/>
    <lineage>
        <taxon>Bacteria</taxon>
        <taxon>Bacillati</taxon>
        <taxon>Actinomycetota</taxon>
        <taxon>Actinomycetes</taxon>
        <taxon>Streptosporangiales</taxon>
        <taxon>Streptosporangiaceae</taxon>
        <taxon>Nonomuraea</taxon>
    </lineage>
</organism>
<evidence type="ECO:0000256" key="1">
    <source>
        <dbReference type="ARBA" id="ARBA00001966"/>
    </source>
</evidence>
<keyword evidence="11 13" id="KW-0051">Antiviral defense</keyword>
<dbReference type="RefSeq" id="WP_343948872.1">
    <property type="nucleotide sequence ID" value="NZ_BAAAHQ010000004.1"/>
</dbReference>
<evidence type="ECO:0000256" key="7">
    <source>
        <dbReference type="ARBA" id="ARBA00022801"/>
    </source>
</evidence>
<evidence type="ECO:0000259" key="14">
    <source>
        <dbReference type="Pfam" id="PF01930"/>
    </source>
</evidence>
<evidence type="ECO:0000256" key="8">
    <source>
        <dbReference type="ARBA" id="ARBA00022839"/>
    </source>
</evidence>
<comment type="function">
    <text evidence="13">CRISPR (clustered regularly interspaced short palindromic repeat) is an adaptive immune system that provides protection against mobile genetic elements (viruses, transposable elements and conjugative plasmids). CRISPR clusters contain sequences complementary to antecedent mobile elements and target invading nucleic acids. CRISPR clusters are transcribed and processed into CRISPR RNA (crRNA).</text>
</comment>
<dbReference type="InterPro" id="IPR013343">
    <property type="entry name" value="CRISPR-assoc_prot_Cas4"/>
</dbReference>
<dbReference type="Proteomes" id="UP001501578">
    <property type="component" value="Unassembled WGS sequence"/>
</dbReference>
<keyword evidence="16" id="KW-1185">Reference proteome</keyword>
<name>A0ABP3Z966_9ACTN</name>
<sequence length="208" mass="22762">MGLTDPASIPLSALEHVAYCRRQAALIHVEATWADNADTARGDLVHRAVDLPGARRRRGMVSVRSLPVASTRYGLHGVCDLVEIVDGTAVPVEYKVGRYRPGGPADLQVGGQALCLVEAGFTVPAGYIYSAAERRRHEVTIDPALTDAVLQAAERMRRLLAADRLPPAHNDRRCRRCSIREDCLPEVTGGERRPTDLFAPRPLGTWHD</sequence>
<dbReference type="Gene3D" id="3.90.320.10">
    <property type="match status" value="1"/>
</dbReference>
<dbReference type="InterPro" id="IPR051827">
    <property type="entry name" value="Cas4_exonuclease"/>
</dbReference>
<keyword evidence="9 13" id="KW-0408">Iron</keyword>
<dbReference type="EC" id="3.1.12.1" evidence="3 13"/>
<evidence type="ECO:0000256" key="10">
    <source>
        <dbReference type="ARBA" id="ARBA00023014"/>
    </source>
</evidence>
<keyword evidence="8 13" id="KW-0269">Exonuclease</keyword>
<dbReference type="InterPro" id="IPR011604">
    <property type="entry name" value="PDDEXK-like_dom_sf"/>
</dbReference>
<proteinExistence type="inferred from homology"/>
<evidence type="ECO:0000256" key="13">
    <source>
        <dbReference type="RuleBase" id="RU365022"/>
    </source>
</evidence>
<dbReference type="NCBIfam" id="TIGR00372">
    <property type="entry name" value="cas4"/>
    <property type="match status" value="1"/>
</dbReference>
<comment type="similarity">
    <text evidence="2 13">Belongs to the CRISPR-associated exonuclease Cas4 family.</text>
</comment>
<evidence type="ECO:0000313" key="15">
    <source>
        <dbReference type="EMBL" id="GAA0917708.1"/>
    </source>
</evidence>
<evidence type="ECO:0000256" key="5">
    <source>
        <dbReference type="ARBA" id="ARBA00022722"/>
    </source>
</evidence>
<reference evidence="16" key="1">
    <citation type="journal article" date="2019" name="Int. J. Syst. Evol. Microbiol.">
        <title>The Global Catalogue of Microorganisms (GCM) 10K type strain sequencing project: providing services to taxonomists for standard genome sequencing and annotation.</title>
        <authorList>
            <consortium name="The Broad Institute Genomics Platform"/>
            <consortium name="The Broad Institute Genome Sequencing Center for Infectious Disease"/>
            <person name="Wu L."/>
            <person name="Ma J."/>
        </authorList>
    </citation>
    <scope>NUCLEOTIDE SEQUENCE [LARGE SCALE GENOMIC DNA]</scope>
    <source>
        <strain evidence="16">JCM 11136</strain>
    </source>
</reference>
<comment type="cofactor">
    <cofactor evidence="13">
        <name>Mg(2+)</name>
        <dbReference type="ChEBI" id="CHEBI:18420"/>
    </cofactor>
    <cofactor evidence="13">
        <name>Mn(2+)</name>
        <dbReference type="ChEBI" id="CHEBI:29035"/>
    </cofactor>
    <text evidence="13">Mg(2+) or Mn(2+) required for ssDNA cleavage activity.</text>
</comment>
<dbReference type="PANTHER" id="PTHR36531:SF6">
    <property type="entry name" value="DNA REPLICATION ATP-DEPENDENT HELICASE_NUCLEASE DNA2"/>
    <property type="match status" value="1"/>
</dbReference>
<accession>A0ABP3Z966</accession>
<dbReference type="EMBL" id="BAAAHQ010000004">
    <property type="protein sequence ID" value="GAA0917708.1"/>
    <property type="molecule type" value="Genomic_DNA"/>
</dbReference>
<keyword evidence="10 13" id="KW-0411">Iron-sulfur</keyword>
<keyword evidence="5 13" id="KW-0540">Nuclease</keyword>
<dbReference type="PANTHER" id="PTHR36531">
    <property type="entry name" value="CRISPR-ASSOCIATED EXONUCLEASE CAS4"/>
    <property type="match status" value="1"/>
</dbReference>
<dbReference type="Pfam" id="PF01930">
    <property type="entry name" value="Cas_Cas4"/>
    <property type="match status" value="1"/>
</dbReference>
<evidence type="ECO:0000256" key="2">
    <source>
        <dbReference type="ARBA" id="ARBA00009189"/>
    </source>
</evidence>
<evidence type="ECO:0000256" key="11">
    <source>
        <dbReference type="ARBA" id="ARBA00023118"/>
    </source>
</evidence>
<keyword evidence="12 13" id="KW-0464">Manganese</keyword>
<comment type="caution">
    <text evidence="15">The sequence shown here is derived from an EMBL/GenBank/DDBJ whole genome shotgun (WGS) entry which is preliminary data.</text>
</comment>
<keyword evidence="7 13" id="KW-0378">Hydrolase</keyword>
<dbReference type="InterPro" id="IPR022765">
    <property type="entry name" value="Dna2/Cas4_DUF83"/>
</dbReference>
<gene>
    <name evidence="15" type="primary">cas4</name>
    <name evidence="15" type="ORF">GCM10009560_14020</name>
</gene>
<evidence type="ECO:0000256" key="6">
    <source>
        <dbReference type="ARBA" id="ARBA00022723"/>
    </source>
</evidence>
<evidence type="ECO:0000313" key="16">
    <source>
        <dbReference type="Proteomes" id="UP001501578"/>
    </source>
</evidence>